<evidence type="ECO:0000313" key="3">
    <source>
        <dbReference type="Proteomes" id="UP000186868"/>
    </source>
</evidence>
<organism evidence="2 3">
    <name type="scientific">Hydrococcus rivularis NIES-593</name>
    <dbReference type="NCBI Taxonomy" id="1921803"/>
    <lineage>
        <taxon>Bacteria</taxon>
        <taxon>Bacillati</taxon>
        <taxon>Cyanobacteriota</taxon>
        <taxon>Cyanophyceae</taxon>
        <taxon>Pleurocapsales</taxon>
        <taxon>Hydrococcaceae</taxon>
        <taxon>Hydrococcus</taxon>
    </lineage>
</organism>
<feature type="transmembrane region" description="Helical" evidence="1">
    <location>
        <begin position="6"/>
        <end position="24"/>
    </location>
</feature>
<protein>
    <submittedName>
        <fullName evidence="2">Uncharacterized protein</fullName>
    </submittedName>
</protein>
<dbReference type="EMBL" id="MRCB01000008">
    <property type="protein sequence ID" value="OKH23863.1"/>
    <property type="molecule type" value="Genomic_DNA"/>
</dbReference>
<name>A0A1U7HJU2_9CYAN</name>
<keyword evidence="3" id="KW-1185">Reference proteome</keyword>
<keyword evidence="1" id="KW-0812">Transmembrane</keyword>
<evidence type="ECO:0000256" key="1">
    <source>
        <dbReference type="SAM" id="Phobius"/>
    </source>
</evidence>
<comment type="caution">
    <text evidence="2">The sequence shown here is derived from an EMBL/GenBank/DDBJ whole genome shotgun (WGS) entry which is preliminary data.</text>
</comment>
<keyword evidence="1" id="KW-1133">Transmembrane helix</keyword>
<gene>
    <name evidence="2" type="ORF">NIES593_08820</name>
</gene>
<sequence>MLLISSGLLAISIVFTITLVVVLLKRLMFLKTFDEQSTTAKRDRQVPCTKCHFFNNNFYLKCAVHPSKVLTSEARDCSDYCPRR</sequence>
<accession>A0A1U7HJU2</accession>
<dbReference type="AlphaFoldDB" id="A0A1U7HJU2"/>
<keyword evidence="1" id="KW-0472">Membrane</keyword>
<reference evidence="2 3" key="1">
    <citation type="submission" date="2016-11" db="EMBL/GenBank/DDBJ databases">
        <title>Draft Genome Sequences of Nine Cyanobacterial Strains from Diverse Habitats.</title>
        <authorList>
            <person name="Zhu T."/>
            <person name="Hou S."/>
            <person name="Lu X."/>
            <person name="Hess W.R."/>
        </authorList>
    </citation>
    <scope>NUCLEOTIDE SEQUENCE [LARGE SCALE GENOMIC DNA]</scope>
    <source>
        <strain evidence="2 3">NIES-593</strain>
    </source>
</reference>
<evidence type="ECO:0000313" key="2">
    <source>
        <dbReference type="EMBL" id="OKH23863.1"/>
    </source>
</evidence>
<dbReference type="STRING" id="1921803.NIES593_08820"/>
<proteinExistence type="predicted"/>
<dbReference type="Proteomes" id="UP000186868">
    <property type="component" value="Unassembled WGS sequence"/>
</dbReference>